<gene>
    <name evidence="1" type="ORF">S06H3_44272</name>
</gene>
<dbReference type="EMBL" id="BARV01027517">
    <property type="protein sequence ID" value="GAI38199.1"/>
    <property type="molecule type" value="Genomic_DNA"/>
</dbReference>
<comment type="caution">
    <text evidence="1">The sequence shown here is derived from an EMBL/GenBank/DDBJ whole genome shotgun (WGS) entry which is preliminary data.</text>
</comment>
<accession>X1Q4M1</accession>
<dbReference type="AlphaFoldDB" id="X1Q4M1"/>
<feature type="non-terminal residue" evidence="1">
    <location>
        <position position="147"/>
    </location>
</feature>
<organism evidence="1">
    <name type="scientific">marine sediment metagenome</name>
    <dbReference type="NCBI Taxonomy" id="412755"/>
    <lineage>
        <taxon>unclassified sequences</taxon>
        <taxon>metagenomes</taxon>
        <taxon>ecological metagenomes</taxon>
    </lineage>
</organism>
<proteinExistence type="predicted"/>
<evidence type="ECO:0000313" key="1">
    <source>
        <dbReference type="EMBL" id="GAI38199.1"/>
    </source>
</evidence>
<protein>
    <submittedName>
        <fullName evidence="1">Uncharacterized protein</fullName>
    </submittedName>
</protein>
<sequence length="147" mass="17118">MYSISVQPLLGGALGVIIESQLYLLPECPLSPEFKDYIKTIEASDFYIFRETSRFNYRLIGKLANKSIRSIKTIEKEELSDISEEFNVELSNLKEKFYTKINEFAKNYKKYSDPNPKHSYLPSDQGICFAKFILDSYRNLENFLQKG</sequence>
<name>X1Q4M1_9ZZZZ</name>
<reference evidence="1" key="1">
    <citation type="journal article" date="2014" name="Front. Microbiol.">
        <title>High frequency of phylogenetically diverse reductive dehalogenase-homologous genes in deep subseafloor sedimentary metagenomes.</title>
        <authorList>
            <person name="Kawai M."/>
            <person name="Futagami T."/>
            <person name="Toyoda A."/>
            <person name="Takaki Y."/>
            <person name="Nishi S."/>
            <person name="Hori S."/>
            <person name="Arai W."/>
            <person name="Tsubouchi T."/>
            <person name="Morono Y."/>
            <person name="Uchiyama I."/>
            <person name="Ito T."/>
            <person name="Fujiyama A."/>
            <person name="Inagaki F."/>
            <person name="Takami H."/>
        </authorList>
    </citation>
    <scope>NUCLEOTIDE SEQUENCE</scope>
    <source>
        <strain evidence="1">Expedition CK06-06</strain>
    </source>
</reference>